<dbReference type="AlphaFoldDB" id="A0A0E9QQV4"/>
<dbReference type="EMBL" id="GBXM01089932">
    <property type="protein sequence ID" value="JAH18645.1"/>
    <property type="molecule type" value="Transcribed_RNA"/>
</dbReference>
<evidence type="ECO:0000313" key="1">
    <source>
        <dbReference type="EMBL" id="JAH18645.1"/>
    </source>
</evidence>
<name>A0A0E9QQV4_ANGAN</name>
<organism evidence="1">
    <name type="scientific">Anguilla anguilla</name>
    <name type="common">European freshwater eel</name>
    <name type="synonym">Muraena anguilla</name>
    <dbReference type="NCBI Taxonomy" id="7936"/>
    <lineage>
        <taxon>Eukaryota</taxon>
        <taxon>Metazoa</taxon>
        <taxon>Chordata</taxon>
        <taxon>Craniata</taxon>
        <taxon>Vertebrata</taxon>
        <taxon>Euteleostomi</taxon>
        <taxon>Actinopterygii</taxon>
        <taxon>Neopterygii</taxon>
        <taxon>Teleostei</taxon>
        <taxon>Anguilliformes</taxon>
        <taxon>Anguillidae</taxon>
        <taxon>Anguilla</taxon>
    </lineage>
</organism>
<protein>
    <submittedName>
        <fullName evidence="1">Uncharacterized protein</fullName>
    </submittedName>
</protein>
<reference evidence="1" key="2">
    <citation type="journal article" date="2015" name="Fish Shellfish Immunol.">
        <title>Early steps in the European eel (Anguilla anguilla)-Vibrio vulnificus interaction in the gills: Role of the RtxA13 toxin.</title>
        <authorList>
            <person name="Callol A."/>
            <person name="Pajuelo D."/>
            <person name="Ebbesson L."/>
            <person name="Teles M."/>
            <person name="MacKenzie S."/>
            <person name="Amaro C."/>
        </authorList>
    </citation>
    <scope>NUCLEOTIDE SEQUENCE</scope>
</reference>
<accession>A0A0E9QQV4</accession>
<proteinExistence type="predicted"/>
<reference evidence="1" key="1">
    <citation type="submission" date="2014-11" db="EMBL/GenBank/DDBJ databases">
        <authorList>
            <person name="Amaro Gonzalez C."/>
        </authorList>
    </citation>
    <scope>NUCLEOTIDE SEQUENCE</scope>
</reference>
<sequence>MIISVSPGLKQIRNVCFELRAVKEQRQRILILKYLKDSV</sequence>